<proteinExistence type="predicted"/>
<dbReference type="EMBL" id="BJOV01000005">
    <property type="protein sequence ID" value="GEE03249.1"/>
    <property type="molecule type" value="Genomic_DNA"/>
</dbReference>
<evidence type="ECO:0000313" key="10">
    <source>
        <dbReference type="EMBL" id="GEE03249.1"/>
    </source>
</evidence>
<evidence type="ECO:0000259" key="9">
    <source>
        <dbReference type="PROSITE" id="PS50011"/>
    </source>
</evidence>
<protein>
    <recommendedName>
        <fullName evidence="1">non-specific serine/threonine protein kinase</fullName>
        <ecNumber evidence="1">2.7.11.1</ecNumber>
    </recommendedName>
</protein>
<evidence type="ECO:0000256" key="3">
    <source>
        <dbReference type="ARBA" id="ARBA00022679"/>
    </source>
</evidence>
<dbReference type="SMART" id="SM00220">
    <property type="entry name" value="S_TKc"/>
    <property type="match status" value="1"/>
</dbReference>
<dbReference type="GO" id="GO:0005524">
    <property type="term" value="F:ATP binding"/>
    <property type="evidence" value="ECO:0007669"/>
    <property type="project" value="UniProtKB-UniRule"/>
</dbReference>
<dbReference type="EC" id="2.7.11.1" evidence="1"/>
<gene>
    <name evidence="10" type="ORF">nbrc107696_36950</name>
</gene>
<dbReference type="GO" id="GO:0004674">
    <property type="term" value="F:protein serine/threonine kinase activity"/>
    <property type="evidence" value="ECO:0007669"/>
    <property type="project" value="UniProtKB-KW"/>
</dbReference>
<organism evidence="10 11">
    <name type="scientific">Gordonia spumicola</name>
    <dbReference type="NCBI Taxonomy" id="589161"/>
    <lineage>
        <taxon>Bacteria</taxon>
        <taxon>Bacillati</taxon>
        <taxon>Actinomycetota</taxon>
        <taxon>Actinomycetes</taxon>
        <taxon>Mycobacteriales</taxon>
        <taxon>Gordoniaceae</taxon>
        <taxon>Gordonia</taxon>
    </lineage>
</organism>
<dbReference type="CDD" id="cd14014">
    <property type="entry name" value="STKc_PknB_like"/>
    <property type="match status" value="1"/>
</dbReference>
<feature type="region of interest" description="Disordered" evidence="8">
    <location>
        <begin position="336"/>
        <end position="403"/>
    </location>
</feature>
<keyword evidence="2" id="KW-0723">Serine/threonine-protein kinase</keyword>
<dbReference type="Pfam" id="PF00069">
    <property type="entry name" value="Pkinase"/>
    <property type="match status" value="1"/>
</dbReference>
<dbReference type="PROSITE" id="PS50011">
    <property type="entry name" value="PROTEIN_KINASE_DOM"/>
    <property type="match status" value="1"/>
</dbReference>
<dbReference type="Proteomes" id="UP000444960">
    <property type="component" value="Unassembled WGS sequence"/>
</dbReference>
<dbReference type="Gene3D" id="1.10.510.10">
    <property type="entry name" value="Transferase(Phosphotransferase) domain 1"/>
    <property type="match status" value="1"/>
</dbReference>
<keyword evidence="11" id="KW-1185">Reference proteome</keyword>
<dbReference type="InterPro" id="IPR011009">
    <property type="entry name" value="Kinase-like_dom_sf"/>
</dbReference>
<dbReference type="AlphaFoldDB" id="A0A7I9VD20"/>
<evidence type="ECO:0000256" key="5">
    <source>
        <dbReference type="ARBA" id="ARBA00022777"/>
    </source>
</evidence>
<evidence type="ECO:0000256" key="8">
    <source>
        <dbReference type="SAM" id="MobiDB-lite"/>
    </source>
</evidence>
<feature type="compositionally biased region" description="Polar residues" evidence="8">
    <location>
        <begin position="341"/>
        <end position="360"/>
    </location>
</feature>
<evidence type="ECO:0000313" key="11">
    <source>
        <dbReference type="Proteomes" id="UP000444960"/>
    </source>
</evidence>
<dbReference type="RefSeq" id="WP_161896784.1">
    <property type="nucleotide sequence ID" value="NZ_BJOV01000005.1"/>
</dbReference>
<keyword evidence="5" id="KW-0418">Kinase</keyword>
<evidence type="ECO:0000256" key="1">
    <source>
        <dbReference type="ARBA" id="ARBA00012513"/>
    </source>
</evidence>
<feature type="region of interest" description="Disordered" evidence="8">
    <location>
        <begin position="284"/>
        <end position="306"/>
    </location>
</feature>
<dbReference type="Gene3D" id="3.30.200.20">
    <property type="entry name" value="Phosphorylase Kinase, domain 1"/>
    <property type="match status" value="1"/>
</dbReference>
<dbReference type="InterPro" id="IPR017441">
    <property type="entry name" value="Protein_kinase_ATP_BS"/>
</dbReference>
<keyword evidence="6 7" id="KW-0067">ATP-binding</keyword>
<dbReference type="PROSITE" id="PS00108">
    <property type="entry name" value="PROTEIN_KINASE_ST"/>
    <property type="match status" value="1"/>
</dbReference>
<dbReference type="PROSITE" id="PS00107">
    <property type="entry name" value="PROTEIN_KINASE_ATP"/>
    <property type="match status" value="1"/>
</dbReference>
<dbReference type="FunFam" id="3.30.200.20:FF:000348">
    <property type="entry name" value="Serine/threonine protein kinase"/>
    <property type="match status" value="1"/>
</dbReference>
<dbReference type="FunFam" id="1.10.510.10:FF:000021">
    <property type="entry name" value="Serine/threonine protein kinase"/>
    <property type="match status" value="1"/>
</dbReference>
<evidence type="ECO:0000256" key="2">
    <source>
        <dbReference type="ARBA" id="ARBA00022527"/>
    </source>
</evidence>
<dbReference type="InterPro" id="IPR000719">
    <property type="entry name" value="Prot_kinase_dom"/>
</dbReference>
<evidence type="ECO:0000256" key="4">
    <source>
        <dbReference type="ARBA" id="ARBA00022741"/>
    </source>
</evidence>
<name>A0A7I9VD20_9ACTN</name>
<dbReference type="PANTHER" id="PTHR43289">
    <property type="entry name" value="MITOGEN-ACTIVATED PROTEIN KINASE KINASE KINASE 20-RELATED"/>
    <property type="match status" value="1"/>
</dbReference>
<dbReference type="PANTHER" id="PTHR43289:SF6">
    <property type="entry name" value="SERINE_THREONINE-PROTEIN KINASE NEKL-3"/>
    <property type="match status" value="1"/>
</dbReference>
<dbReference type="SUPFAM" id="SSF56112">
    <property type="entry name" value="Protein kinase-like (PK-like)"/>
    <property type="match status" value="1"/>
</dbReference>
<sequence length="480" mass="51545">MSVSRVNSQFGRYRVDALLGRGGMGEVYRAYDTVKERVVALKLLHTMYADDPVYRERFRRESRTAARLGEPHVVPIHDWGEIDGVLFIDMRLVEGEDLRALLTRERRLAPTRAVTLVEQVASALDAAHRDRLIHRDVKPENVLVGSKDFAYLVDFGIANAAGDTRLTQTGGAIGSIAYMAPELFDGQPATPASDVYALACVLVECLTGAVPYPAPSISAAIKAMLTSPPPRPSLSTPGLPVAIDAVVARGLAADPRHRYETAGEMVADARRVLEQRSVRTVEMPPTVVGHPSPTYPPMQPHYTRPGRPSRALPIALGLLTVVLLVGAAVVGTKLFSDDRGNSPTTVAQTPVDDVSTTTEVTAEPELSSETTTYTASSTVRTYPAPTPDIEVSGDPSAPGYVPPPPSVNDAQYFAQFGAFNQLGNAQERAGQHYGSVIVDGSLVGLDSNYAVVRPTNSLAEAQRVCSNFAADACYVQRRVG</sequence>
<dbReference type="OrthoDB" id="9796385at2"/>
<dbReference type="InterPro" id="IPR008271">
    <property type="entry name" value="Ser/Thr_kinase_AS"/>
</dbReference>
<accession>A0A7I9VD20</accession>
<evidence type="ECO:0000256" key="6">
    <source>
        <dbReference type="ARBA" id="ARBA00022840"/>
    </source>
</evidence>
<reference evidence="11" key="1">
    <citation type="submission" date="2019-06" db="EMBL/GenBank/DDBJ databases">
        <title>Gordonia isolated from sludge of a wastewater treatment plant.</title>
        <authorList>
            <person name="Tamura T."/>
            <person name="Aoyama K."/>
            <person name="Kang Y."/>
            <person name="Saito S."/>
            <person name="Akiyama N."/>
            <person name="Yazawa K."/>
            <person name="Gonoi T."/>
            <person name="Mikami Y."/>
        </authorList>
    </citation>
    <scope>NUCLEOTIDE SEQUENCE [LARGE SCALE GENOMIC DNA]</scope>
    <source>
        <strain evidence="11">NBRC 107696</strain>
    </source>
</reference>
<feature type="domain" description="Protein kinase" evidence="9">
    <location>
        <begin position="13"/>
        <end position="273"/>
    </location>
</feature>
<feature type="binding site" evidence="7">
    <location>
        <position position="42"/>
    </location>
    <ligand>
        <name>ATP</name>
        <dbReference type="ChEBI" id="CHEBI:30616"/>
    </ligand>
</feature>
<evidence type="ECO:0000256" key="7">
    <source>
        <dbReference type="PROSITE-ProRule" id="PRU10141"/>
    </source>
</evidence>
<comment type="caution">
    <text evidence="10">The sequence shown here is derived from an EMBL/GenBank/DDBJ whole genome shotgun (WGS) entry which is preliminary data.</text>
</comment>
<keyword evidence="4 7" id="KW-0547">Nucleotide-binding</keyword>
<keyword evidence="3" id="KW-0808">Transferase</keyword>
<feature type="compositionally biased region" description="Low complexity" evidence="8">
    <location>
        <begin position="367"/>
        <end position="381"/>
    </location>
</feature>